<comment type="subcellular location">
    <subcellularLocation>
        <location evidence="1">Mitochondrion</location>
    </subcellularLocation>
</comment>
<keyword evidence="2 7" id="KW-0489">Methyltransferase</keyword>
<reference evidence="9 10" key="1">
    <citation type="journal article" date="2016" name="Nat. Commun.">
        <title>Ectomycorrhizal ecology is imprinted in the genome of the dominant symbiotic fungus Cenococcum geophilum.</title>
        <authorList>
            <consortium name="DOE Joint Genome Institute"/>
            <person name="Peter M."/>
            <person name="Kohler A."/>
            <person name="Ohm R.A."/>
            <person name="Kuo A."/>
            <person name="Krutzmann J."/>
            <person name="Morin E."/>
            <person name="Arend M."/>
            <person name="Barry K.W."/>
            <person name="Binder M."/>
            <person name="Choi C."/>
            <person name="Clum A."/>
            <person name="Copeland A."/>
            <person name="Grisel N."/>
            <person name="Haridas S."/>
            <person name="Kipfer T."/>
            <person name="LaButti K."/>
            <person name="Lindquist E."/>
            <person name="Lipzen A."/>
            <person name="Maire R."/>
            <person name="Meier B."/>
            <person name="Mihaltcheva S."/>
            <person name="Molinier V."/>
            <person name="Murat C."/>
            <person name="Poggeler S."/>
            <person name="Quandt C.A."/>
            <person name="Sperisen C."/>
            <person name="Tritt A."/>
            <person name="Tisserant E."/>
            <person name="Crous P.W."/>
            <person name="Henrissat B."/>
            <person name="Nehls U."/>
            <person name="Egli S."/>
            <person name="Spatafora J.W."/>
            <person name="Grigoriev I.V."/>
            <person name="Martin F.M."/>
        </authorList>
    </citation>
    <scope>NUCLEOTIDE SEQUENCE [LARGE SCALE GENOMIC DNA]</scope>
    <source>
        <strain evidence="9 10">CBS 459.81</strain>
    </source>
</reference>
<accession>A0A8E2JGA8</accession>
<dbReference type="InterPro" id="IPR029063">
    <property type="entry name" value="SAM-dependent_MTases_sf"/>
</dbReference>
<dbReference type="GO" id="GO:0006364">
    <property type="term" value="P:rRNA processing"/>
    <property type="evidence" value="ECO:0007669"/>
    <property type="project" value="UniProtKB-KW"/>
</dbReference>
<dbReference type="AlphaFoldDB" id="A0A8E2JGA8"/>
<name>A0A8E2JGA8_9PEZI</name>
<gene>
    <name evidence="9" type="ORF">K432DRAFT_16077</name>
</gene>
<dbReference type="InterPro" id="IPR023165">
    <property type="entry name" value="rRNA_Ade_diMease-like_C"/>
</dbReference>
<evidence type="ECO:0000256" key="4">
    <source>
        <dbReference type="ARBA" id="ARBA00022691"/>
    </source>
</evidence>
<dbReference type="GO" id="GO:0008168">
    <property type="term" value="F:methyltransferase activity"/>
    <property type="evidence" value="ECO:0007669"/>
    <property type="project" value="UniProtKB-KW"/>
</dbReference>
<dbReference type="GO" id="GO:0005759">
    <property type="term" value="C:mitochondrial matrix"/>
    <property type="evidence" value="ECO:0007669"/>
    <property type="project" value="TreeGrafter"/>
</dbReference>
<evidence type="ECO:0000256" key="2">
    <source>
        <dbReference type="ARBA" id="ARBA00022603"/>
    </source>
</evidence>
<keyword evidence="7" id="KW-0698">rRNA processing</keyword>
<keyword evidence="10" id="KW-1185">Reference proteome</keyword>
<dbReference type="PANTHER" id="PTHR11727">
    <property type="entry name" value="DIMETHYLADENOSINE TRANSFERASE"/>
    <property type="match status" value="1"/>
</dbReference>
<dbReference type="GO" id="GO:0032259">
    <property type="term" value="P:methylation"/>
    <property type="evidence" value="ECO:0007669"/>
    <property type="project" value="UniProtKB-KW"/>
</dbReference>
<dbReference type="GO" id="GO:0006391">
    <property type="term" value="P:transcription initiation at mitochondrial promoter"/>
    <property type="evidence" value="ECO:0007669"/>
    <property type="project" value="TreeGrafter"/>
</dbReference>
<protein>
    <recommendedName>
        <fullName evidence="7">rRNA adenine N(6)-methyltransferase</fullName>
        <ecNumber evidence="7">2.1.1.-</ecNumber>
    </recommendedName>
</protein>
<evidence type="ECO:0000256" key="7">
    <source>
        <dbReference type="RuleBase" id="RU362106"/>
    </source>
</evidence>
<dbReference type="PANTHER" id="PTHR11727:SF17">
    <property type="entry name" value="DIMETHYLADENOSINE TRANSFERASE 1, MITOCHONDRIAL"/>
    <property type="match status" value="1"/>
</dbReference>
<evidence type="ECO:0000256" key="5">
    <source>
        <dbReference type="ARBA" id="ARBA00022884"/>
    </source>
</evidence>
<evidence type="ECO:0000313" key="10">
    <source>
        <dbReference type="Proteomes" id="UP000250266"/>
    </source>
</evidence>
<dbReference type="Proteomes" id="UP000250266">
    <property type="component" value="Unassembled WGS sequence"/>
</dbReference>
<dbReference type="Gene3D" id="3.40.50.150">
    <property type="entry name" value="Vaccinia Virus protein VP39"/>
    <property type="match status" value="1"/>
</dbReference>
<keyword evidence="8" id="KW-0175">Coiled coil</keyword>
<keyword evidence="3 7" id="KW-0808">Transferase</keyword>
<evidence type="ECO:0000256" key="3">
    <source>
        <dbReference type="ARBA" id="ARBA00022679"/>
    </source>
</evidence>
<proteinExistence type="inferred from homology"/>
<dbReference type="GO" id="GO:0003723">
    <property type="term" value="F:RNA binding"/>
    <property type="evidence" value="ECO:0007669"/>
    <property type="project" value="UniProtKB-KW"/>
</dbReference>
<evidence type="ECO:0000256" key="6">
    <source>
        <dbReference type="ARBA" id="ARBA00024915"/>
    </source>
</evidence>
<dbReference type="Gene3D" id="1.10.8.100">
    <property type="entry name" value="Ribosomal RNA adenine dimethylase-like, domain 2"/>
    <property type="match status" value="1"/>
</dbReference>
<keyword evidence="5" id="KW-0694">RNA-binding</keyword>
<organism evidence="9 10">
    <name type="scientific">Lepidopterella palustris CBS 459.81</name>
    <dbReference type="NCBI Taxonomy" id="1314670"/>
    <lineage>
        <taxon>Eukaryota</taxon>
        <taxon>Fungi</taxon>
        <taxon>Dikarya</taxon>
        <taxon>Ascomycota</taxon>
        <taxon>Pezizomycotina</taxon>
        <taxon>Dothideomycetes</taxon>
        <taxon>Pleosporomycetidae</taxon>
        <taxon>Mytilinidiales</taxon>
        <taxon>Argynnaceae</taxon>
        <taxon>Lepidopterella</taxon>
    </lineage>
</organism>
<dbReference type="InterPro" id="IPR001737">
    <property type="entry name" value="KsgA/Erm"/>
</dbReference>
<comment type="similarity">
    <text evidence="7">Belongs to the class I-like SAM-binding methyltransferase superfamily. rRNA adenine N(6)-methyltransferase family.</text>
</comment>
<evidence type="ECO:0000256" key="8">
    <source>
        <dbReference type="SAM" id="Coils"/>
    </source>
</evidence>
<dbReference type="OrthoDB" id="16079at2759"/>
<dbReference type="EC" id="2.1.1.-" evidence="7"/>
<dbReference type="GO" id="GO:0034245">
    <property type="term" value="C:mitochondrial DNA-directed RNA polymerase complex"/>
    <property type="evidence" value="ECO:0007669"/>
    <property type="project" value="TreeGrafter"/>
</dbReference>
<sequence>MRPRPLKALSWPKVQRRYVTGKTVKKLKAAGSRQKAETLPTSDKYPITISLKNKMIELSRDKSTPVLGYRTEIVSPHLCDEILSYIRPSLHDHKNCDILDINPGAGIWSSKLHDFLQPRSHILLEPDPEIYKEYLDPLLNQDGSKYRLVSKDIVKFKSFEELITEGLFPHQTKLEHGDTRLNELNKTLLVTGSLSYNPIRPGLGFSSLARQLILKFASSAWSNGLFHAYGLVRMLFWVNSQEMGALMPRMVAHKHACSVAIQKTHKLTEVVTPELDPNTAGKTRGTRDVSIEIENTAKVLGIMKQAKHELPSHRRGPFHRLLTELPGEVIKNCSWQGQDILEFLAIADRKGIPLQGLVPESVRRLIIEEAEVAKDPAIEWSGEYRGSIEKLSDFGRKVGRSRTLAKGWLRNRKFRSNLADKAEEIHKLECFILASQNAAEKQEAQAKIDILTAEYEQGKSSLSKPNQTWVESELDERLTSRSPAPSLSWDERQYEPLVMQNDEVWPPCGVSLLNMDPIPRSEGETEQYLDKFLDFLISMTSYEGSSLPRVLEVVAPGASELMEMVPALRDPAKGGRLNMNHLRARVLTREMMDGLFRAYMDWPFRPPGSDHPKYFSAVDSGVYPPDS</sequence>
<dbReference type="SUPFAM" id="SSF53335">
    <property type="entry name" value="S-adenosyl-L-methionine-dependent methyltransferases"/>
    <property type="match status" value="1"/>
</dbReference>
<dbReference type="GO" id="GO:0034246">
    <property type="term" value="F:mitochondrial transcription factor activity"/>
    <property type="evidence" value="ECO:0007669"/>
    <property type="project" value="TreeGrafter"/>
</dbReference>
<evidence type="ECO:0000313" key="9">
    <source>
        <dbReference type="EMBL" id="OCK81494.1"/>
    </source>
</evidence>
<keyword evidence="4 7" id="KW-0949">S-adenosyl-L-methionine</keyword>
<dbReference type="Pfam" id="PF00398">
    <property type="entry name" value="RrnaAD"/>
    <property type="match status" value="1"/>
</dbReference>
<dbReference type="EMBL" id="KV744919">
    <property type="protein sequence ID" value="OCK81494.1"/>
    <property type="molecule type" value="Genomic_DNA"/>
</dbReference>
<comment type="function">
    <text evidence="6">Mitochondrial transcription factor that confers selective promoter recognition on the core subunit of the yeast mitochondrial RNA polymerase. Interacts with DNA in a non-specific manner.</text>
</comment>
<feature type="coiled-coil region" evidence="8">
    <location>
        <begin position="434"/>
        <end position="461"/>
    </location>
</feature>
<evidence type="ECO:0000256" key="1">
    <source>
        <dbReference type="ARBA" id="ARBA00004173"/>
    </source>
</evidence>